<dbReference type="InterPro" id="IPR036615">
    <property type="entry name" value="Mur_ligase_C_dom_sf"/>
</dbReference>
<sequence length="459" mass="51314">MRKLSVSDLVKELDGVVVREGSLSVIKSVVTRVKKVKPGCLYFCLDAKAPAVQETEQLPACVIITSRPKRLPPLRGDITVIQVKKTREAYHHFLAWYRRLLSTPHLAITGSYGKTTTKEMVKYLLTENHHVKATKGNYNLFRSNAGVLTRMNENTDFGIFEFGVGKKGHLEKCVRCFSPFSVLITGIGTDHIERYGSQHLYAEEKAKLLKGAGVDQPIFLNSECDHSMRFARSLPPGQIIWFGTGEQADYRGSHIKYTDEGMTFTLTHAEKKYEAFVPAFGLHMVRNALGAIAAAHTFGVDIETLLQRLRTFPPLKRHLEITNGLNGSTLIDDSWNSNSGSIEAALAVLQEKSRGKNSVAVLGQINELGPEEIQEHKKIGRLIYNNQPGRLITIGERAAVMAREAVKCGMRARHVYMCGTPERALELIQKFADDQTVCLIKTSMRDSYGHFIRVLKDET</sequence>
<dbReference type="Gene3D" id="3.90.190.20">
    <property type="entry name" value="Mur ligase, C-terminal domain"/>
    <property type="match status" value="1"/>
</dbReference>
<dbReference type="EMBL" id="JAEKJY010000003">
    <property type="protein sequence ID" value="MBN8235684.1"/>
    <property type="molecule type" value="Genomic_DNA"/>
</dbReference>
<protein>
    <submittedName>
        <fullName evidence="6">UDP-N-acetylmuramoyl-tripeptide--D-alanyl-D-alanine ligase</fullName>
    </submittedName>
</protein>
<dbReference type="Pfam" id="PF02875">
    <property type="entry name" value="Mur_ligase_C"/>
    <property type="match status" value="1"/>
</dbReference>
<accession>A0ABS3DWH7</accession>
<dbReference type="RefSeq" id="WP_206933801.1">
    <property type="nucleotide sequence ID" value="NZ_JAEKJY010000003.1"/>
</dbReference>
<name>A0ABS3DWH7_9BACI</name>
<keyword evidence="3" id="KW-0067">ATP-binding</keyword>
<dbReference type="InterPro" id="IPR013221">
    <property type="entry name" value="Mur_ligase_cen"/>
</dbReference>
<evidence type="ECO:0000256" key="2">
    <source>
        <dbReference type="ARBA" id="ARBA00022741"/>
    </source>
</evidence>
<organism evidence="6 7">
    <name type="scientific">Halobacillus kuroshimensis</name>
    <dbReference type="NCBI Taxonomy" id="302481"/>
    <lineage>
        <taxon>Bacteria</taxon>
        <taxon>Bacillati</taxon>
        <taxon>Bacillota</taxon>
        <taxon>Bacilli</taxon>
        <taxon>Bacillales</taxon>
        <taxon>Bacillaceae</taxon>
        <taxon>Halobacillus</taxon>
    </lineage>
</organism>
<comment type="caution">
    <text evidence="6">The sequence shown here is derived from an EMBL/GenBank/DDBJ whole genome shotgun (WGS) entry which is preliminary data.</text>
</comment>
<feature type="domain" description="Mur ligase C-terminal" evidence="4">
    <location>
        <begin position="320"/>
        <end position="441"/>
    </location>
</feature>
<dbReference type="Proteomes" id="UP000663970">
    <property type="component" value="Unassembled WGS sequence"/>
</dbReference>
<evidence type="ECO:0000256" key="1">
    <source>
        <dbReference type="ARBA" id="ARBA00022598"/>
    </source>
</evidence>
<evidence type="ECO:0000313" key="7">
    <source>
        <dbReference type="Proteomes" id="UP000663970"/>
    </source>
</evidence>
<keyword evidence="7" id="KW-1185">Reference proteome</keyword>
<dbReference type="PANTHER" id="PTHR43024">
    <property type="entry name" value="UDP-N-ACETYLMURAMOYL-TRIPEPTIDE--D-ALANYL-D-ALANINE LIGASE"/>
    <property type="match status" value="1"/>
</dbReference>
<dbReference type="InterPro" id="IPR036565">
    <property type="entry name" value="Mur-like_cat_sf"/>
</dbReference>
<proteinExistence type="predicted"/>
<keyword evidence="1 6" id="KW-0436">Ligase</keyword>
<dbReference type="SUPFAM" id="SSF53623">
    <property type="entry name" value="MurD-like peptide ligases, catalytic domain"/>
    <property type="match status" value="1"/>
</dbReference>
<evidence type="ECO:0000259" key="5">
    <source>
        <dbReference type="Pfam" id="PF08245"/>
    </source>
</evidence>
<dbReference type="PANTHER" id="PTHR43024:SF1">
    <property type="entry name" value="UDP-N-ACETYLMURAMOYL-TRIPEPTIDE--D-ALANYL-D-ALANINE LIGASE"/>
    <property type="match status" value="1"/>
</dbReference>
<dbReference type="GO" id="GO:0016874">
    <property type="term" value="F:ligase activity"/>
    <property type="evidence" value="ECO:0007669"/>
    <property type="project" value="UniProtKB-KW"/>
</dbReference>
<keyword evidence="2" id="KW-0547">Nucleotide-binding</keyword>
<feature type="domain" description="Mur ligase central" evidence="5">
    <location>
        <begin position="108"/>
        <end position="295"/>
    </location>
</feature>
<evidence type="ECO:0000313" key="6">
    <source>
        <dbReference type="EMBL" id="MBN8235684.1"/>
    </source>
</evidence>
<evidence type="ECO:0000256" key="3">
    <source>
        <dbReference type="ARBA" id="ARBA00022840"/>
    </source>
</evidence>
<dbReference type="InterPro" id="IPR051046">
    <property type="entry name" value="MurCDEF_CellWall_CoF430Synth"/>
</dbReference>
<dbReference type="Gene3D" id="3.40.1190.10">
    <property type="entry name" value="Mur-like, catalytic domain"/>
    <property type="match status" value="1"/>
</dbReference>
<gene>
    <name evidence="6" type="ORF">JF544_10525</name>
</gene>
<dbReference type="SUPFAM" id="SSF53244">
    <property type="entry name" value="MurD-like peptide ligases, peptide-binding domain"/>
    <property type="match status" value="1"/>
</dbReference>
<reference evidence="6 7" key="1">
    <citation type="submission" date="2020-12" db="EMBL/GenBank/DDBJ databases">
        <title>Oil enriched cultivation method for isolating marine PHA-producing bacteria.</title>
        <authorList>
            <person name="Zheng W."/>
            <person name="Yu S."/>
            <person name="Huang Y."/>
        </authorList>
    </citation>
    <scope>NUCLEOTIDE SEQUENCE [LARGE SCALE GENOMIC DNA]</scope>
    <source>
        <strain evidence="6 7">SY-2-6</strain>
    </source>
</reference>
<evidence type="ECO:0000259" key="4">
    <source>
        <dbReference type="Pfam" id="PF02875"/>
    </source>
</evidence>
<dbReference type="InterPro" id="IPR004101">
    <property type="entry name" value="Mur_ligase_C"/>
</dbReference>
<dbReference type="Pfam" id="PF08245">
    <property type="entry name" value="Mur_ligase_M"/>
    <property type="match status" value="1"/>
</dbReference>